<evidence type="ECO:0000256" key="1">
    <source>
        <dbReference type="PROSITE-ProRule" id="PRU00169"/>
    </source>
</evidence>
<dbReference type="InterPro" id="IPR011006">
    <property type="entry name" value="CheY-like_superfamily"/>
</dbReference>
<name>A0A3M8Q8U8_9GAMM</name>
<dbReference type="PANTHER" id="PTHR33121">
    <property type="entry name" value="CYCLIC DI-GMP PHOSPHODIESTERASE PDEF"/>
    <property type="match status" value="1"/>
</dbReference>
<proteinExistence type="predicted"/>
<dbReference type="InterPro" id="IPR000160">
    <property type="entry name" value="GGDEF_dom"/>
</dbReference>
<dbReference type="InterPro" id="IPR035919">
    <property type="entry name" value="EAL_sf"/>
</dbReference>
<evidence type="ECO:0000259" key="4">
    <source>
        <dbReference type="PROSITE" id="PS50887"/>
    </source>
</evidence>
<dbReference type="SUPFAM" id="SSF52172">
    <property type="entry name" value="CheY-like"/>
    <property type="match status" value="2"/>
</dbReference>
<dbReference type="GO" id="GO:0000160">
    <property type="term" value="P:phosphorelay signal transduction system"/>
    <property type="evidence" value="ECO:0007669"/>
    <property type="project" value="InterPro"/>
</dbReference>
<dbReference type="InterPro" id="IPR050706">
    <property type="entry name" value="Cyclic-di-GMP_PDE-like"/>
</dbReference>
<dbReference type="PANTHER" id="PTHR33121:SF79">
    <property type="entry name" value="CYCLIC DI-GMP PHOSPHODIESTERASE PDED-RELATED"/>
    <property type="match status" value="1"/>
</dbReference>
<feature type="modified residue" description="4-aspartylphosphate" evidence="1">
    <location>
        <position position="311"/>
    </location>
</feature>
<dbReference type="Gene3D" id="3.20.20.450">
    <property type="entry name" value="EAL domain"/>
    <property type="match status" value="1"/>
</dbReference>
<dbReference type="Pfam" id="PF00990">
    <property type="entry name" value="GGDEF"/>
    <property type="match status" value="1"/>
</dbReference>
<dbReference type="InterPro" id="IPR043128">
    <property type="entry name" value="Rev_trsase/Diguanyl_cyclase"/>
</dbReference>
<feature type="domain" description="EAL" evidence="3">
    <location>
        <begin position="570"/>
        <end position="820"/>
    </location>
</feature>
<feature type="domain" description="GGDEF" evidence="4">
    <location>
        <begin position="427"/>
        <end position="561"/>
    </location>
</feature>
<dbReference type="InterPro" id="IPR001789">
    <property type="entry name" value="Sig_transdc_resp-reg_receiver"/>
</dbReference>
<dbReference type="RefSeq" id="WP_123095254.1">
    <property type="nucleotide sequence ID" value="NZ_RIZG01000003.1"/>
</dbReference>
<keyword evidence="6" id="KW-1185">Reference proteome</keyword>
<dbReference type="Pfam" id="PF00072">
    <property type="entry name" value="Response_reg"/>
    <property type="match status" value="2"/>
</dbReference>
<dbReference type="NCBIfam" id="TIGR00254">
    <property type="entry name" value="GGDEF"/>
    <property type="match status" value="1"/>
</dbReference>
<dbReference type="SUPFAM" id="SSF141868">
    <property type="entry name" value="EAL domain-like"/>
    <property type="match status" value="1"/>
</dbReference>
<dbReference type="Pfam" id="PF00563">
    <property type="entry name" value="EAL"/>
    <property type="match status" value="1"/>
</dbReference>
<evidence type="ECO:0000313" key="5">
    <source>
        <dbReference type="EMBL" id="RNF51684.1"/>
    </source>
</evidence>
<dbReference type="OrthoDB" id="9816034at2"/>
<dbReference type="PROSITE" id="PS50110">
    <property type="entry name" value="RESPONSE_REGULATORY"/>
    <property type="match status" value="2"/>
</dbReference>
<dbReference type="SUPFAM" id="SSF47226">
    <property type="entry name" value="Histidine-containing phosphotransfer domain, HPT domain"/>
    <property type="match status" value="1"/>
</dbReference>
<sequence>MGTKEPSTSIEQKMRQLRVTYQNHLAIYKTEMEDIWQSGRHDPRMPDKLMAIAHRLGGSGKAYGFAELSLLASELEVACYECRGLSHQERISAIADPLNTLLAALQRDSVVSTDNNDEYQPNLTLIPQPHFQNIINILLVDDDHDFSAQLSETLSLHGYCVHYLDDINQLEDAIFQHNPLALIVDMDFSGQRFAGANKVGIWRQKDGCPLPVIFISGFDSFELRLAAVRAAGNHFLKKPLDISKLISLLHAELNLAPIEPYRVMVVDDDKDLLGLYDSVLSNAGYSVSTANSAETAITLLEQKQPELLLIDVHMPNCSGIELGRIIRQHEEFATIPLLFMSSAADTDIQLACARLTNDEFVNKPIEPWRLLMIIKSRVTRGRLLRAKTVSLTVSEATINQDPLTGLPKLTKMRIAIDEALTTRDPSLFFAVLKIDIRHFHTINNLYGYYYGDQILQQLAWELSQTIHSDDMLCRESGDEFLVLTKGHVSQVALEHYIQTLARAVESTQSVEAQNTITLMADIGVALATPETVNADELLDHADEALFRAKKAPTADVCYYSYAMKNEEITKLVVTQAVKKALMCGEFVAAYQPIFAVNDGQIVGFEALARWRHSGNQVSGPGEFISIMEEQGIVSQLTEQMLKQALSQLAKWQTKHPRLYMSVNLSAQDIQQPTFLTLLQSLITHYQLTPANIVLEITESLLLSDWQQANHVIQSLKALGVRLALDDFGTGYSSLSYLHRINAAKLKIDRSFVQHWSQTGDARLLHSMIKLGQTMNMSVIAEGVEKTKELDFLHQFGCDQYQGFLTAKPMFVEEIERDNWL</sequence>
<keyword evidence="1" id="KW-0597">Phosphoprotein</keyword>
<dbReference type="SUPFAM" id="SSF55073">
    <property type="entry name" value="Nucleotide cyclase"/>
    <property type="match status" value="1"/>
</dbReference>
<evidence type="ECO:0000313" key="6">
    <source>
        <dbReference type="Proteomes" id="UP000280507"/>
    </source>
</evidence>
<feature type="domain" description="Response regulatory" evidence="2">
    <location>
        <begin position="136"/>
        <end position="253"/>
    </location>
</feature>
<dbReference type="Gene3D" id="3.30.70.270">
    <property type="match status" value="1"/>
</dbReference>
<dbReference type="Proteomes" id="UP000280507">
    <property type="component" value="Unassembled WGS sequence"/>
</dbReference>
<dbReference type="PROSITE" id="PS50883">
    <property type="entry name" value="EAL"/>
    <property type="match status" value="1"/>
</dbReference>
<dbReference type="SMART" id="SM00052">
    <property type="entry name" value="EAL"/>
    <property type="match status" value="1"/>
</dbReference>
<dbReference type="GO" id="GO:0071111">
    <property type="term" value="F:cyclic-guanylate-specific phosphodiesterase activity"/>
    <property type="evidence" value="ECO:0007669"/>
    <property type="project" value="InterPro"/>
</dbReference>
<accession>A0A3M8Q8U8</accession>
<dbReference type="SMART" id="SM00267">
    <property type="entry name" value="GGDEF"/>
    <property type="match status" value="1"/>
</dbReference>
<dbReference type="Gene3D" id="3.40.50.2300">
    <property type="match status" value="2"/>
</dbReference>
<dbReference type="CDD" id="cd00156">
    <property type="entry name" value="REC"/>
    <property type="match status" value="2"/>
</dbReference>
<reference evidence="5 6" key="1">
    <citation type="journal article" date="2012" name="Int. J. Syst. Evol. Microbiol.">
        <title>Marinomonas hwangdonensis sp. nov., isolated from seawater.</title>
        <authorList>
            <person name="Jung Y.T."/>
            <person name="Oh T.K."/>
            <person name="Yoon J.H."/>
        </authorList>
    </citation>
    <scope>NUCLEOTIDE SEQUENCE [LARGE SCALE GENOMIC DNA]</scope>
    <source>
        <strain evidence="5 6">HDW-15</strain>
    </source>
</reference>
<comment type="caution">
    <text evidence="5">The sequence shown here is derived from an EMBL/GenBank/DDBJ whole genome shotgun (WGS) entry which is preliminary data.</text>
</comment>
<gene>
    <name evidence="5" type="ORF">EBI00_07305</name>
</gene>
<dbReference type="InterPro" id="IPR001633">
    <property type="entry name" value="EAL_dom"/>
</dbReference>
<organism evidence="5 6">
    <name type="scientific">Marinomonas hwangdonensis</name>
    <dbReference type="NCBI Taxonomy" id="1053647"/>
    <lineage>
        <taxon>Bacteria</taxon>
        <taxon>Pseudomonadati</taxon>
        <taxon>Pseudomonadota</taxon>
        <taxon>Gammaproteobacteria</taxon>
        <taxon>Oceanospirillales</taxon>
        <taxon>Oceanospirillaceae</taxon>
        <taxon>Marinomonas</taxon>
    </lineage>
</organism>
<dbReference type="CDD" id="cd01948">
    <property type="entry name" value="EAL"/>
    <property type="match status" value="1"/>
</dbReference>
<dbReference type="SMART" id="SM00448">
    <property type="entry name" value="REC"/>
    <property type="match status" value="2"/>
</dbReference>
<dbReference type="InterPro" id="IPR029787">
    <property type="entry name" value="Nucleotide_cyclase"/>
</dbReference>
<protein>
    <submittedName>
        <fullName evidence="5">EAL domain-containing protein</fullName>
    </submittedName>
</protein>
<evidence type="ECO:0000259" key="3">
    <source>
        <dbReference type="PROSITE" id="PS50883"/>
    </source>
</evidence>
<feature type="modified residue" description="4-aspartylphosphate" evidence="1">
    <location>
        <position position="185"/>
    </location>
</feature>
<dbReference type="AlphaFoldDB" id="A0A3M8Q8U8"/>
<dbReference type="PROSITE" id="PS50887">
    <property type="entry name" value="GGDEF"/>
    <property type="match status" value="1"/>
</dbReference>
<dbReference type="CDD" id="cd01949">
    <property type="entry name" value="GGDEF"/>
    <property type="match status" value="1"/>
</dbReference>
<evidence type="ECO:0000259" key="2">
    <source>
        <dbReference type="PROSITE" id="PS50110"/>
    </source>
</evidence>
<dbReference type="EMBL" id="RIZG01000003">
    <property type="protein sequence ID" value="RNF51684.1"/>
    <property type="molecule type" value="Genomic_DNA"/>
</dbReference>
<feature type="domain" description="Response regulatory" evidence="2">
    <location>
        <begin position="262"/>
        <end position="378"/>
    </location>
</feature>
<dbReference type="InterPro" id="IPR036641">
    <property type="entry name" value="HPT_dom_sf"/>
</dbReference>